<name>B1T6U1_9BURK</name>
<dbReference type="InterPro" id="IPR008984">
    <property type="entry name" value="SMAD_FHA_dom_sf"/>
</dbReference>
<keyword evidence="1" id="KW-1133">Transmembrane helix</keyword>
<reference evidence="3 4" key="1">
    <citation type="submission" date="2008-03" db="EMBL/GenBank/DDBJ databases">
        <title>Sequencing of the draft genome and assembly of Burkholderia ambifaria MEX-5.</title>
        <authorList>
            <consortium name="US DOE Joint Genome Institute (JGI-PGF)"/>
            <person name="Copeland A."/>
            <person name="Lucas S."/>
            <person name="Lapidus A."/>
            <person name="Glavina del Rio T."/>
            <person name="Dalin E."/>
            <person name="Tice H."/>
            <person name="Bruce D."/>
            <person name="Goodwin L."/>
            <person name="Pitluck S."/>
            <person name="Larimer F."/>
            <person name="Land M.L."/>
            <person name="Hauser L."/>
            <person name="Tiedje J."/>
            <person name="Richardson P."/>
        </authorList>
    </citation>
    <scope>NUCLEOTIDE SEQUENCE [LARGE SCALE GENOMIC DNA]</scope>
    <source>
        <strain evidence="3 4">MEX-5</strain>
    </source>
</reference>
<dbReference type="PATRIC" id="fig|396597.7.peg.4475"/>
<proteinExistence type="predicted"/>
<sequence>MKEARTGMSNFEVAVLTGLHAGARIFLDGRSHTVIGRDLACDLTLRDVSVAARHLMLVALDGKIKAIALEGTIEVNGLPVPDGKERVLRRGERIKLGEVSIGLGEPGAVWDTLDAGDIAPASSRLARLRHWLAQGERRRRGAVAMILGGALLCVFLPLMLAVTQWGKRNEIVAQDEAALVRQIEQRLVAMKLPGLRVFVDQTIHAIVVEGYVSYDEDIRRAEKVALSMKVRPTLHLYSREQIERQARDYVARELPGAVVRTVEMGEVRIESAKALLPRFKEWLREQMARDIPGVRTVAFDGPDYSRFQELAPDPLAILSIGSVRFLLAKDGERLFPGAEISKGVSLSRIGSKSIFVERTDVE</sequence>
<dbReference type="Proteomes" id="UP000004814">
    <property type="component" value="Unassembled WGS sequence"/>
</dbReference>
<dbReference type="InterPro" id="IPR032030">
    <property type="entry name" value="YscD_cytoplasmic_dom"/>
</dbReference>
<keyword evidence="1" id="KW-0472">Membrane</keyword>
<dbReference type="EMBL" id="ABLK01000111">
    <property type="protein sequence ID" value="EDT40734.1"/>
    <property type="molecule type" value="Genomic_DNA"/>
</dbReference>
<evidence type="ECO:0000313" key="4">
    <source>
        <dbReference type="Proteomes" id="UP000004814"/>
    </source>
</evidence>
<accession>B1T6U1</accession>
<protein>
    <submittedName>
        <fullName evidence="3">Forkhead-associated protein</fullName>
    </submittedName>
</protein>
<feature type="transmembrane region" description="Helical" evidence="1">
    <location>
        <begin position="142"/>
        <end position="162"/>
    </location>
</feature>
<dbReference type="Gene3D" id="2.60.200.20">
    <property type="match status" value="1"/>
</dbReference>
<keyword evidence="1" id="KW-0812">Transmembrane</keyword>
<gene>
    <name evidence="3" type="ORF">BamMEX5DRAFT_3507</name>
</gene>
<dbReference type="Pfam" id="PF16697">
    <property type="entry name" value="Yop-YscD_cpl"/>
    <property type="match status" value="1"/>
</dbReference>
<comment type="caution">
    <text evidence="3">The sequence shown here is derived from an EMBL/GenBank/DDBJ whole genome shotgun (WGS) entry which is preliminary data.</text>
</comment>
<evidence type="ECO:0000259" key="2">
    <source>
        <dbReference type="Pfam" id="PF16697"/>
    </source>
</evidence>
<evidence type="ECO:0000313" key="3">
    <source>
        <dbReference type="EMBL" id="EDT40734.1"/>
    </source>
</evidence>
<organism evidence="3 4">
    <name type="scientific">Burkholderia ambifaria MEX-5</name>
    <dbReference type="NCBI Taxonomy" id="396597"/>
    <lineage>
        <taxon>Bacteria</taxon>
        <taxon>Pseudomonadati</taxon>
        <taxon>Pseudomonadota</taxon>
        <taxon>Betaproteobacteria</taxon>
        <taxon>Burkholderiales</taxon>
        <taxon>Burkholderiaceae</taxon>
        <taxon>Burkholderia</taxon>
        <taxon>Burkholderia cepacia complex</taxon>
    </lineage>
</organism>
<evidence type="ECO:0000256" key="1">
    <source>
        <dbReference type="SAM" id="Phobius"/>
    </source>
</evidence>
<dbReference type="CDD" id="cd00060">
    <property type="entry name" value="FHA"/>
    <property type="match status" value="1"/>
</dbReference>
<dbReference type="SUPFAM" id="SSF49879">
    <property type="entry name" value="SMAD/FHA domain"/>
    <property type="match status" value="1"/>
</dbReference>
<feature type="domain" description="YscD cytoplasmic" evidence="2">
    <location>
        <begin position="15"/>
        <end position="104"/>
    </location>
</feature>
<dbReference type="AlphaFoldDB" id="B1T6U1"/>